<feature type="compositionally biased region" description="Polar residues" evidence="1">
    <location>
        <begin position="61"/>
        <end position="76"/>
    </location>
</feature>
<evidence type="ECO:0000256" key="1">
    <source>
        <dbReference type="SAM" id="MobiDB-lite"/>
    </source>
</evidence>
<feature type="region of interest" description="Disordered" evidence="1">
    <location>
        <begin position="61"/>
        <end position="91"/>
    </location>
</feature>
<evidence type="ECO:0000313" key="2">
    <source>
        <dbReference type="EMBL" id="GFA62194.1"/>
    </source>
</evidence>
<dbReference type="AlphaFoldDB" id="A0A699JZ12"/>
<feature type="compositionally biased region" description="Low complexity" evidence="1">
    <location>
        <begin position="77"/>
        <end position="91"/>
    </location>
</feature>
<dbReference type="EMBL" id="BKCJ010456841">
    <property type="protein sequence ID" value="GFA62194.1"/>
    <property type="molecule type" value="Genomic_DNA"/>
</dbReference>
<comment type="caution">
    <text evidence="2">The sequence shown here is derived from an EMBL/GenBank/DDBJ whole genome shotgun (WGS) entry which is preliminary data.</text>
</comment>
<protein>
    <submittedName>
        <fullName evidence="2">Uncharacterized protein</fullName>
    </submittedName>
</protein>
<feature type="region of interest" description="Disordered" evidence="1">
    <location>
        <begin position="1"/>
        <end position="49"/>
    </location>
</feature>
<reference evidence="2" key="1">
    <citation type="journal article" date="2019" name="Sci. Rep.">
        <title>Draft genome of Tanacetum cinerariifolium, the natural source of mosquito coil.</title>
        <authorList>
            <person name="Yamashiro T."/>
            <person name="Shiraishi A."/>
            <person name="Satake H."/>
            <person name="Nakayama K."/>
        </authorList>
    </citation>
    <scope>NUCLEOTIDE SEQUENCE</scope>
</reference>
<organism evidence="2">
    <name type="scientific">Tanacetum cinerariifolium</name>
    <name type="common">Dalmatian daisy</name>
    <name type="synonym">Chrysanthemum cinerariifolium</name>
    <dbReference type="NCBI Taxonomy" id="118510"/>
    <lineage>
        <taxon>Eukaryota</taxon>
        <taxon>Viridiplantae</taxon>
        <taxon>Streptophyta</taxon>
        <taxon>Embryophyta</taxon>
        <taxon>Tracheophyta</taxon>
        <taxon>Spermatophyta</taxon>
        <taxon>Magnoliopsida</taxon>
        <taxon>eudicotyledons</taxon>
        <taxon>Gunneridae</taxon>
        <taxon>Pentapetalae</taxon>
        <taxon>asterids</taxon>
        <taxon>campanulids</taxon>
        <taxon>Asterales</taxon>
        <taxon>Asteraceae</taxon>
        <taxon>Asteroideae</taxon>
        <taxon>Anthemideae</taxon>
        <taxon>Anthemidinae</taxon>
        <taxon>Tanacetum</taxon>
    </lineage>
</organism>
<name>A0A699JZ12_TANCI</name>
<sequence length="197" mass="20798">MSPATATWQLPIGQPPVTWQPRQYGQRRPRSVNDGGHRRSTPPATGQRRRITVVIAGQQWRSTPSTAGQRWRSTTVAGGEPPLTAAGPPLTATGPPVNGGWWACQRAGLDRVWIGSGPGPGRAGSGPPRGRGIHPPPTQYLVHKSLAASHVAASYWTAASDVAASSAPVNVVGQRRSTPPATGQRRQITVVIGGQRR</sequence>
<proteinExistence type="predicted"/>
<accession>A0A699JZ12</accession>
<gene>
    <name evidence="2" type="ORF">Tci_634166</name>
</gene>